<dbReference type="Pfam" id="PF05973">
    <property type="entry name" value="Gp49"/>
    <property type="match status" value="1"/>
</dbReference>
<dbReference type="AlphaFoldDB" id="A0A1D8TUA3"/>
<sequence>MDVSLKPVEWVGSSLEDLKKFPSEVQQVIGYALYLAQCGDKHPGAKPLKGLKGAGVLEVIDNFDGDTYRGVYTVKLQGVVYVLHTFQKKSKQGIATPKQELELIEARLKRAREHYSQHYTNE</sequence>
<dbReference type="EMBL" id="CP017599">
    <property type="protein sequence ID" value="AOX01197.1"/>
    <property type="molecule type" value="Genomic_DNA"/>
</dbReference>
<organism evidence="1 2">
    <name type="scientific">Moorena producens PAL-8-15-08-1</name>
    <dbReference type="NCBI Taxonomy" id="1458985"/>
    <lineage>
        <taxon>Bacteria</taxon>
        <taxon>Bacillati</taxon>
        <taxon>Cyanobacteriota</taxon>
        <taxon>Cyanophyceae</taxon>
        <taxon>Coleofasciculales</taxon>
        <taxon>Coleofasciculaceae</taxon>
        <taxon>Moorena</taxon>
    </lineage>
</organism>
<dbReference type="KEGG" id="mpro:BJP34_18690"/>
<dbReference type="STRING" id="1458985.BJP34_18690"/>
<dbReference type="OrthoDB" id="9797093at2"/>
<reference evidence="2" key="1">
    <citation type="submission" date="2016-10" db="EMBL/GenBank/DDBJ databases">
        <title>Comparative genomics uncovers the prolific and rare metabolic potential of the cyanobacterial genus Moorea.</title>
        <authorList>
            <person name="Leao T."/>
            <person name="Castelao G."/>
            <person name="Korobeynikov A."/>
            <person name="Monroe E.A."/>
            <person name="Podell S."/>
            <person name="Glukhov E."/>
            <person name="Allen E."/>
            <person name="Gerwick W.H."/>
            <person name="Gerwick L."/>
        </authorList>
    </citation>
    <scope>NUCLEOTIDE SEQUENCE [LARGE SCALE GENOMIC DNA]</scope>
    <source>
        <strain evidence="2">PAL-8-15-08-1</strain>
    </source>
</reference>
<protein>
    <submittedName>
        <fullName evidence="1">Addiction module toxin RelE</fullName>
    </submittedName>
</protein>
<name>A0A1D8TUA3_9CYAN</name>
<proteinExistence type="predicted"/>
<dbReference type="RefSeq" id="WP_070393642.1">
    <property type="nucleotide sequence ID" value="NZ_CP017599.1"/>
</dbReference>
<dbReference type="Proteomes" id="UP000177870">
    <property type="component" value="Chromosome"/>
</dbReference>
<gene>
    <name evidence="1" type="ORF">BJP34_18690</name>
</gene>
<dbReference type="InterPro" id="IPR009241">
    <property type="entry name" value="HigB-like"/>
</dbReference>
<accession>A0A1D8TUA3</accession>
<evidence type="ECO:0000313" key="1">
    <source>
        <dbReference type="EMBL" id="AOX01197.1"/>
    </source>
</evidence>
<evidence type="ECO:0000313" key="2">
    <source>
        <dbReference type="Proteomes" id="UP000177870"/>
    </source>
</evidence>